<keyword evidence="3" id="KW-1185">Reference proteome</keyword>
<accession>A0ABP7NCT5</accession>
<evidence type="ECO:0000256" key="1">
    <source>
        <dbReference type="SAM" id="SignalP"/>
    </source>
</evidence>
<feature type="chain" id="PRO_5046499655" description="Lipoprotein" evidence="1">
    <location>
        <begin position="26"/>
        <end position="181"/>
    </location>
</feature>
<feature type="signal peptide" evidence="1">
    <location>
        <begin position="1"/>
        <end position="25"/>
    </location>
</feature>
<comment type="caution">
    <text evidence="2">The sequence shown here is derived from an EMBL/GenBank/DDBJ whole genome shotgun (WGS) entry which is preliminary data.</text>
</comment>
<evidence type="ECO:0000313" key="3">
    <source>
        <dbReference type="Proteomes" id="UP001501591"/>
    </source>
</evidence>
<organism evidence="2 3">
    <name type="scientific">Microbacterium soli</name>
    <dbReference type="NCBI Taxonomy" id="446075"/>
    <lineage>
        <taxon>Bacteria</taxon>
        <taxon>Bacillati</taxon>
        <taxon>Actinomycetota</taxon>
        <taxon>Actinomycetes</taxon>
        <taxon>Micrococcales</taxon>
        <taxon>Microbacteriaceae</taxon>
        <taxon>Microbacterium</taxon>
    </lineage>
</organism>
<name>A0ABP7NCT5_9MICO</name>
<dbReference type="RefSeq" id="WP_344819583.1">
    <property type="nucleotide sequence ID" value="NZ_BAABCP010000001.1"/>
</dbReference>
<protein>
    <recommendedName>
        <fullName evidence="4">Lipoprotein</fullName>
    </recommendedName>
</protein>
<reference evidence="3" key="1">
    <citation type="journal article" date="2019" name="Int. J. Syst. Evol. Microbiol.">
        <title>The Global Catalogue of Microorganisms (GCM) 10K type strain sequencing project: providing services to taxonomists for standard genome sequencing and annotation.</title>
        <authorList>
            <consortium name="The Broad Institute Genomics Platform"/>
            <consortium name="The Broad Institute Genome Sequencing Center for Infectious Disease"/>
            <person name="Wu L."/>
            <person name="Ma J."/>
        </authorList>
    </citation>
    <scope>NUCLEOTIDE SEQUENCE [LARGE SCALE GENOMIC DNA]</scope>
    <source>
        <strain evidence="3">JCM 17024</strain>
    </source>
</reference>
<dbReference type="Proteomes" id="UP001501591">
    <property type="component" value="Unassembled WGS sequence"/>
</dbReference>
<evidence type="ECO:0008006" key="4">
    <source>
        <dbReference type="Google" id="ProtNLM"/>
    </source>
</evidence>
<sequence>MTPPTSPLRIVSALSAGLLALGMLAACTPEPQPAPAPTQTPLFATDEEAFAAAEETYSRYIAALNDTDLSDPETFEPVYAWLTGTAQGAEKESLSAYHAEKLRRSGNTDFDTFTPLSRTEDEVTANLCLDVSEVDLVDEDGGSVLQTDRATRRALKVTFVPGMTTTGLRISSNHKPETFTC</sequence>
<gene>
    <name evidence="2" type="ORF">GCM10022383_21550</name>
</gene>
<dbReference type="EMBL" id="BAABCP010000001">
    <property type="protein sequence ID" value="GAA3943384.1"/>
    <property type="molecule type" value="Genomic_DNA"/>
</dbReference>
<proteinExistence type="predicted"/>
<keyword evidence="1" id="KW-0732">Signal</keyword>
<evidence type="ECO:0000313" key="2">
    <source>
        <dbReference type="EMBL" id="GAA3943384.1"/>
    </source>
</evidence>